<evidence type="ECO:0000313" key="1">
    <source>
        <dbReference type="EMBL" id="MUG48053.1"/>
    </source>
</evidence>
<dbReference type="EMBL" id="WNZW01000019">
    <property type="protein sequence ID" value="MUG48053.1"/>
    <property type="molecule type" value="Genomic_DNA"/>
</dbReference>
<gene>
    <name evidence="1" type="ORF">GNP95_24215</name>
</gene>
<sequence>MTNQVGAIPATSFDFDPLANIAPDQMAVTDQVYGADLLFSPSAAALAGPRVLETYGWDAANRLVNHINPSGDKTVYRYDGDDNRVYMGVTIGSGNIQDSYLLEHPAGSRIGWEPQYKKQQSEIYFTNDITTSLPQPLFATDASGTKWKQSYVYGAGEERISMSYLPSADTSNNWEPTLGASGAAGNTAPETLFYLDDALGSPLALLNRDGQVAARYY</sequence>
<comment type="caution">
    <text evidence="1">The sequence shown here is derived from an EMBL/GenBank/DDBJ whole genome shotgun (WGS) entry which is preliminary data.</text>
</comment>
<dbReference type="InterPro" id="IPR031325">
    <property type="entry name" value="RHS_repeat"/>
</dbReference>
<reference evidence="1 2" key="1">
    <citation type="submission" date="2019-11" db="EMBL/GenBank/DDBJ databases">
        <title>Draft genome sequences of five Paenibacillus species of dairy origin.</title>
        <authorList>
            <person name="Olajide A.M."/>
            <person name="Chen S."/>
            <person name="Lapointe G."/>
        </authorList>
    </citation>
    <scope>NUCLEOTIDE SEQUENCE [LARGE SCALE GENOMIC DNA]</scope>
    <source>
        <strain evidence="1 2">12CR55</strain>
    </source>
</reference>
<evidence type="ECO:0000313" key="2">
    <source>
        <dbReference type="Proteomes" id="UP000447876"/>
    </source>
</evidence>
<organism evidence="1 2">
    <name type="scientific">Paenibacillus woosongensis</name>
    <dbReference type="NCBI Taxonomy" id="307580"/>
    <lineage>
        <taxon>Bacteria</taxon>
        <taxon>Bacillati</taxon>
        <taxon>Bacillota</taxon>
        <taxon>Bacilli</taxon>
        <taxon>Bacillales</taxon>
        <taxon>Paenibacillaceae</taxon>
        <taxon>Paenibacillus</taxon>
    </lineage>
</organism>
<dbReference type="Gene3D" id="2.180.10.10">
    <property type="entry name" value="RHS repeat-associated core"/>
    <property type="match status" value="1"/>
</dbReference>
<name>A0A7X2Z6U7_9BACL</name>
<dbReference type="InterPro" id="IPR006530">
    <property type="entry name" value="YD"/>
</dbReference>
<dbReference type="Pfam" id="PF05593">
    <property type="entry name" value="RHS_repeat"/>
    <property type="match status" value="1"/>
</dbReference>
<protein>
    <submittedName>
        <fullName evidence="1">Uncharacterized protein</fullName>
    </submittedName>
</protein>
<proteinExistence type="predicted"/>
<dbReference type="OrthoDB" id="41445at2"/>
<dbReference type="AlphaFoldDB" id="A0A7X2Z6U7"/>
<dbReference type="NCBIfam" id="TIGR01643">
    <property type="entry name" value="YD_repeat_2x"/>
    <property type="match status" value="1"/>
</dbReference>
<accession>A0A7X2Z6U7</accession>
<dbReference type="Proteomes" id="UP000447876">
    <property type="component" value="Unassembled WGS sequence"/>
</dbReference>